<evidence type="ECO:0000256" key="2">
    <source>
        <dbReference type="ARBA" id="ARBA00023125"/>
    </source>
</evidence>
<dbReference type="GO" id="GO:0000976">
    <property type="term" value="F:transcription cis-regulatory region binding"/>
    <property type="evidence" value="ECO:0007669"/>
    <property type="project" value="TreeGrafter"/>
</dbReference>
<keyword evidence="2 4" id="KW-0238">DNA-binding</keyword>
<feature type="domain" description="HTH tetR-type" evidence="5">
    <location>
        <begin position="39"/>
        <end position="99"/>
    </location>
</feature>
<protein>
    <submittedName>
        <fullName evidence="6">HTH-type transcriptional repressor KstR</fullName>
    </submittedName>
</protein>
<dbReference type="SUPFAM" id="SSF48498">
    <property type="entry name" value="Tetracyclin repressor-like, C-terminal domain"/>
    <property type="match status" value="1"/>
</dbReference>
<dbReference type="PANTHER" id="PTHR30055">
    <property type="entry name" value="HTH-TYPE TRANSCRIPTIONAL REGULATOR RUTR"/>
    <property type="match status" value="1"/>
</dbReference>
<dbReference type="Gene3D" id="1.10.357.10">
    <property type="entry name" value="Tetracycline Repressor, domain 2"/>
    <property type="match status" value="1"/>
</dbReference>
<dbReference type="EMBL" id="CXWD01000027">
    <property type="protein sequence ID" value="CTQ76476.1"/>
    <property type="molecule type" value="Genomic_DNA"/>
</dbReference>
<organism evidence="6 7">
    <name type="scientific">Roseibium alexandrii</name>
    <dbReference type="NCBI Taxonomy" id="388408"/>
    <lineage>
        <taxon>Bacteria</taxon>
        <taxon>Pseudomonadati</taxon>
        <taxon>Pseudomonadota</taxon>
        <taxon>Alphaproteobacteria</taxon>
        <taxon>Hyphomicrobiales</taxon>
        <taxon>Stappiaceae</taxon>
        <taxon>Roseibium</taxon>
    </lineage>
</organism>
<evidence type="ECO:0000313" key="7">
    <source>
        <dbReference type="Proteomes" id="UP000053235"/>
    </source>
</evidence>
<keyword evidence="3" id="KW-0804">Transcription</keyword>
<reference evidence="7" key="1">
    <citation type="submission" date="2015-07" db="EMBL/GenBank/DDBJ databases">
        <authorList>
            <person name="Rodrigo-Torres Lidia"/>
            <person name="Arahal R.David."/>
        </authorList>
    </citation>
    <scope>NUCLEOTIDE SEQUENCE [LARGE SCALE GENOMIC DNA]</scope>
    <source>
        <strain evidence="7">CECT 5112</strain>
    </source>
</reference>
<dbReference type="PANTHER" id="PTHR30055:SF234">
    <property type="entry name" value="HTH-TYPE TRANSCRIPTIONAL REGULATOR BETI"/>
    <property type="match status" value="1"/>
</dbReference>
<proteinExistence type="predicted"/>
<dbReference type="STRING" id="388408.LAX5112_04604"/>
<dbReference type="Pfam" id="PF00440">
    <property type="entry name" value="TetR_N"/>
    <property type="match status" value="1"/>
</dbReference>
<sequence>MVNTEMNKVHFCAEDDIGMQMKTEGTNDRRQQALSAKSAETRQRILAAADDLMSETGIEAVQIRSVASRAGCSIGSVYKHFKDNDALIVAVNVLTLESLKAAMANVAKGVEEPIERLKALSHAYRHFAEDNTKAWQGLFSHHLPDGQGIPEEHLGLNVALLELIAGTLREINPHLSHEVLAARTRTCFAAIHGLVTISLEGRFVAVDDQSLASEMDFMVDRLSVAP</sequence>
<accession>A0A0M7APY6</accession>
<evidence type="ECO:0000256" key="3">
    <source>
        <dbReference type="ARBA" id="ARBA00023163"/>
    </source>
</evidence>
<feature type="DNA-binding region" description="H-T-H motif" evidence="4">
    <location>
        <begin position="62"/>
        <end position="81"/>
    </location>
</feature>
<dbReference type="InterPro" id="IPR050109">
    <property type="entry name" value="HTH-type_TetR-like_transc_reg"/>
</dbReference>
<keyword evidence="7" id="KW-1185">Reference proteome</keyword>
<dbReference type="AlphaFoldDB" id="A0A0M7APY6"/>
<evidence type="ECO:0000256" key="1">
    <source>
        <dbReference type="ARBA" id="ARBA00023015"/>
    </source>
</evidence>
<evidence type="ECO:0000256" key="4">
    <source>
        <dbReference type="PROSITE-ProRule" id="PRU00335"/>
    </source>
</evidence>
<dbReference type="InterPro" id="IPR001647">
    <property type="entry name" value="HTH_TetR"/>
</dbReference>
<keyword evidence="1" id="KW-0805">Transcription regulation</keyword>
<evidence type="ECO:0000313" key="6">
    <source>
        <dbReference type="EMBL" id="CTQ76476.1"/>
    </source>
</evidence>
<dbReference type="InterPro" id="IPR009057">
    <property type="entry name" value="Homeodomain-like_sf"/>
</dbReference>
<dbReference type="SUPFAM" id="SSF46689">
    <property type="entry name" value="Homeodomain-like"/>
    <property type="match status" value="1"/>
</dbReference>
<dbReference type="InterPro" id="IPR025996">
    <property type="entry name" value="MT1864/Rv1816-like_C"/>
</dbReference>
<dbReference type="GO" id="GO:0003700">
    <property type="term" value="F:DNA-binding transcription factor activity"/>
    <property type="evidence" value="ECO:0007669"/>
    <property type="project" value="TreeGrafter"/>
</dbReference>
<gene>
    <name evidence="6" type="primary">kstR</name>
    <name evidence="6" type="ORF">LAX5112_04604</name>
</gene>
<dbReference type="Proteomes" id="UP000053235">
    <property type="component" value="Unassembled WGS sequence"/>
</dbReference>
<dbReference type="PRINTS" id="PR00455">
    <property type="entry name" value="HTHTETR"/>
</dbReference>
<evidence type="ECO:0000259" key="5">
    <source>
        <dbReference type="PROSITE" id="PS50977"/>
    </source>
</evidence>
<dbReference type="Pfam" id="PF13305">
    <property type="entry name" value="TetR_C_33"/>
    <property type="match status" value="1"/>
</dbReference>
<name>A0A0M7APY6_9HYPH</name>
<dbReference type="PROSITE" id="PS50977">
    <property type="entry name" value="HTH_TETR_2"/>
    <property type="match status" value="1"/>
</dbReference>
<dbReference type="InterPro" id="IPR036271">
    <property type="entry name" value="Tet_transcr_reg_TetR-rel_C_sf"/>
</dbReference>